<name>A0ABZ0ITP6_9BACT</name>
<proteinExistence type="predicted"/>
<gene>
    <name evidence="1" type="ORF">RT717_04500</name>
</gene>
<reference evidence="1 2" key="1">
    <citation type="journal article" date="2023" name="Microbiol. Resour. Announc.">
        <title>Complete Genome Sequence of Imperialibacter roseus strain P4T.</title>
        <authorList>
            <person name="Tizabi D.R."/>
            <person name="Bachvaroff T."/>
            <person name="Hill R.T."/>
        </authorList>
    </citation>
    <scope>NUCLEOTIDE SEQUENCE [LARGE SCALE GENOMIC DNA]</scope>
    <source>
        <strain evidence="1 2">P4T</strain>
    </source>
</reference>
<protein>
    <recommendedName>
        <fullName evidence="3">N-acetyltransferase domain-containing protein</fullName>
    </recommendedName>
</protein>
<evidence type="ECO:0000313" key="2">
    <source>
        <dbReference type="Proteomes" id="UP001302349"/>
    </source>
</evidence>
<sequence length="175" mass="20207">MEKQTKYHLDIEIDKLTNSIVNTISGDSFPTDVHPITKADLKNATKKNGWLFKWTSEFKLADRQVFKLTIRNNPGIIQGLISISDYCDHYYLHLIESAPFNLGKRKLYEGVPGNLFAFTCKTFWDKGYQGFISFTSKTKLVTHYEKILGATHIGGQKMVIFPQEALRLIRKYYPH</sequence>
<accession>A0ABZ0ITP6</accession>
<evidence type="ECO:0008006" key="3">
    <source>
        <dbReference type="Google" id="ProtNLM"/>
    </source>
</evidence>
<dbReference type="Proteomes" id="UP001302349">
    <property type="component" value="Chromosome"/>
</dbReference>
<organism evidence="1 2">
    <name type="scientific">Imperialibacter roseus</name>
    <dbReference type="NCBI Taxonomy" id="1324217"/>
    <lineage>
        <taxon>Bacteria</taxon>
        <taxon>Pseudomonadati</taxon>
        <taxon>Bacteroidota</taxon>
        <taxon>Cytophagia</taxon>
        <taxon>Cytophagales</taxon>
        <taxon>Flammeovirgaceae</taxon>
        <taxon>Imperialibacter</taxon>
    </lineage>
</organism>
<keyword evidence="2" id="KW-1185">Reference proteome</keyword>
<dbReference type="EMBL" id="CP136051">
    <property type="protein sequence ID" value="WOK07887.1"/>
    <property type="molecule type" value="Genomic_DNA"/>
</dbReference>
<evidence type="ECO:0000313" key="1">
    <source>
        <dbReference type="EMBL" id="WOK07887.1"/>
    </source>
</evidence>
<dbReference type="RefSeq" id="WP_317490536.1">
    <property type="nucleotide sequence ID" value="NZ_CP136051.1"/>
</dbReference>